<keyword evidence="3" id="KW-1185">Reference proteome</keyword>
<dbReference type="InterPro" id="IPR009061">
    <property type="entry name" value="DNA-bd_dom_put_sf"/>
</dbReference>
<evidence type="ECO:0000313" key="3">
    <source>
        <dbReference type="Proteomes" id="UP000029736"/>
    </source>
</evidence>
<dbReference type="AlphaFoldDB" id="A0A098S2A9"/>
<gene>
    <name evidence="2" type="ORF">IX84_27665</name>
</gene>
<dbReference type="OrthoDB" id="1524679at2"/>
<dbReference type="Proteomes" id="UP000029736">
    <property type="component" value="Unassembled WGS sequence"/>
</dbReference>
<dbReference type="InterPro" id="IPR041657">
    <property type="entry name" value="HTH_17"/>
</dbReference>
<dbReference type="Pfam" id="PF12728">
    <property type="entry name" value="HTH_17"/>
    <property type="match status" value="1"/>
</dbReference>
<feature type="domain" description="Helix-turn-helix" evidence="1">
    <location>
        <begin position="58"/>
        <end position="104"/>
    </location>
</feature>
<dbReference type="STRING" id="1524460.IX84_27665"/>
<sequence>MSEATLKTTTVPVVNLLVLTESEYKAALEDAARKGAALAIEQAQAKAAPEAREKFHTRKEAAQFMGVSIATVDKLRREEYLKPSYIKGSVRYKESDLLRILEEGTE</sequence>
<organism evidence="2 3">
    <name type="scientific">Phaeodactylibacter xiamenensis</name>
    <dbReference type="NCBI Taxonomy" id="1524460"/>
    <lineage>
        <taxon>Bacteria</taxon>
        <taxon>Pseudomonadati</taxon>
        <taxon>Bacteroidota</taxon>
        <taxon>Saprospiria</taxon>
        <taxon>Saprospirales</taxon>
        <taxon>Haliscomenobacteraceae</taxon>
        <taxon>Phaeodactylibacter</taxon>
    </lineage>
</organism>
<proteinExistence type="predicted"/>
<comment type="caution">
    <text evidence="2">The sequence shown here is derived from an EMBL/GenBank/DDBJ whole genome shotgun (WGS) entry which is preliminary data.</text>
</comment>
<accession>A0A098S2A9</accession>
<protein>
    <recommendedName>
        <fullName evidence="1">Helix-turn-helix domain-containing protein</fullName>
    </recommendedName>
</protein>
<name>A0A098S2A9_9BACT</name>
<evidence type="ECO:0000259" key="1">
    <source>
        <dbReference type="Pfam" id="PF12728"/>
    </source>
</evidence>
<dbReference type="SUPFAM" id="SSF46955">
    <property type="entry name" value="Putative DNA-binding domain"/>
    <property type="match status" value="1"/>
</dbReference>
<evidence type="ECO:0000313" key="2">
    <source>
        <dbReference type="EMBL" id="KGE85297.1"/>
    </source>
</evidence>
<reference evidence="2 3" key="1">
    <citation type="journal article" date="2014" name="Int. J. Syst. Evol. Microbiol.">
        <title>Phaeodactylibacter xiamenensis gen. nov., sp. nov., a member of the family Saprospiraceae isolated from the marine alga Phaeodactylum tricornutum.</title>
        <authorList>
            <person name="Chen Z.Jr."/>
            <person name="Lei X."/>
            <person name="Lai Q."/>
            <person name="Li Y."/>
            <person name="Zhang B."/>
            <person name="Zhang J."/>
            <person name="Zhang H."/>
            <person name="Yang L."/>
            <person name="Zheng W."/>
            <person name="Tian Y."/>
            <person name="Yu Z."/>
            <person name="Xu H.Jr."/>
            <person name="Zheng T."/>
        </authorList>
    </citation>
    <scope>NUCLEOTIDE SEQUENCE [LARGE SCALE GENOMIC DNA]</scope>
    <source>
        <strain evidence="2 3">KD52</strain>
    </source>
</reference>
<dbReference type="RefSeq" id="WP_044228292.1">
    <property type="nucleotide sequence ID" value="NZ_JBKAGJ010000004.1"/>
</dbReference>
<dbReference type="EMBL" id="JPOS01000090">
    <property type="protein sequence ID" value="KGE85297.1"/>
    <property type="molecule type" value="Genomic_DNA"/>
</dbReference>